<name>A0A0E2BCB9_9LEPT</name>
<evidence type="ECO:0000313" key="3">
    <source>
        <dbReference type="Proteomes" id="UP000006329"/>
    </source>
</evidence>
<feature type="compositionally biased region" description="Pro residues" evidence="1">
    <location>
        <begin position="328"/>
        <end position="339"/>
    </location>
</feature>
<evidence type="ECO:0000313" key="2">
    <source>
        <dbReference type="EMBL" id="EKO33007.1"/>
    </source>
</evidence>
<proteinExistence type="predicted"/>
<comment type="caution">
    <text evidence="2">The sequence shown here is derived from an EMBL/GenBank/DDBJ whole genome shotgun (WGS) entry which is preliminary data.</text>
</comment>
<dbReference type="AlphaFoldDB" id="A0A0E2BCB9"/>
<organism evidence="2 3">
    <name type="scientific">Leptospira santarosai str. MOR084</name>
    <dbReference type="NCBI Taxonomy" id="1049984"/>
    <lineage>
        <taxon>Bacteria</taxon>
        <taxon>Pseudomonadati</taxon>
        <taxon>Spirochaetota</taxon>
        <taxon>Spirochaetia</taxon>
        <taxon>Leptospirales</taxon>
        <taxon>Leptospiraceae</taxon>
        <taxon>Leptospira</taxon>
    </lineage>
</organism>
<dbReference type="EMBL" id="AHON02000059">
    <property type="protein sequence ID" value="EKO33007.1"/>
    <property type="molecule type" value="Genomic_DNA"/>
</dbReference>
<sequence length="339" mass="39023">MSFSDDQKSRVFLSKRIAILSIWACCTIHSSCRTLESFFETVILTGGVDSTQLNFFTKYTPLENAIRSNAGLKTPQNNDLPVNQDPPKSVAFYTVGSIPRRLPGFPFTGYFKFLNYVAYGFTITFPRSFRGNLLNFPDDGRIHSNSVEQALYRLYPLPDPFARKMEYLYMDYQFYGTLYLGFWEFQNWNLGIGINLGYSVYDFDILERGFRVSTTRNQTRAIAGFKVLYEYNIGRFFKDTIFYNLYLYVELSSIGNREYVDRDIFNIGNFGKTPLTQTIPTSNGEGYHDLYLTMNTFRIGIRKEIQLSRLTSDDLLRKESGPGVESSPPKPTEPVPPKI</sequence>
<reference evidence="2" key="1">
    <citation type="submission" date="2012-10" db="EMBL/GenBank/DDBJ databases">
        <authorList>
            <person name="Harkins D.M."/>
            <person name="Durkin A.S."/>
            <person name="Brinkac L.M."/>
            <person name="Haft D.H."/>
            <person name="Selengut J.D."/>
            <person name="Sanka R."/>
            <person name="DePew J."/>
            <person name="Purushe J."/>
            <person name="Matthias M.A."/>
            <person name="Vinetz J.M."/>
            <person name="Sutton G.G."/>
            <person name="Nierman W.C."/>
            <person name="Fouts D.E."/>
        </authorList>
    </citation>
    <scope>NUCLEOTIDE SEQUENCE [LARGE SCALE GENOMIC DNA]</scope>
    <source>
        <strain evidence="2">MOR084</strain>
    </source>
</reference>
<gene>
    <name evidence="2" type="ORF">LEP1GSC179_3825</name>
</gene>
<dbReference type="RefSeq" id="WP_004476708.1">
    <property type="nucleotide sequence ID" value="NZ_AHON02000059.1"/>
</dbReference>
<evidence type="ECO:0000256" key="1">
    <source>
        <dbReference type="SAM" id="MobiDB-lite"/>
    </source>
</evidence>
<keyword evidence="3" id="KW-1185">Reference proteome</keyword>
<feature type="region of interest" description="Disordered" evidence="1">
    <location>
        <begin position="313"/>
        <end position="339"/>
    </location>
</feature>
<dbReference type="NCBIfam" id="NF047811">
    <property type="entry name" value="LIC10647_lipo"/>
    <property type="match status" value="1"/>
</dbReference>
<protein>
    <submittedName>
        <fullName evidence="2">Uncharacterized protein</fullName>
    </submittedName>
</protein>
<accession>A0A0E2BCB9</accession>
<dbReference type="Proteomes" id="UP000006329">
    <property type="component" value="Unassembled WGS sequence"/>
</dbReference>